<dbReference type="InterPro" id="IPR016162">
    <property type="entry name" value="Ald_DH_N"/>
</dbReference>
<dbReference type="EMBL" id="JAPFPW010000002">
    <property type="protein sequence ID" value="MCW7753061.1"/>
    <property type="molecule type" value="Genomic_DNA"/>
</dbReference>
<reference evidence="5 6" key="1">
    <citation type="submission" date="2022-11" db="EMBL/GenBank/DDBJ databases">
        <title>Desulfobotulus tamanensis H1 sp. nov. - anaerobic, alkaliphilic, sulphate reducing bacterium isolated from terrestrial mud volcano.</title>
        <authorList>
            <person name="Frolova A."/>
            <person name="Merkel A.Y."/>
            <person name="Slobodkin A.I."/>
        </authorList>
    </citation>
    <scope>NUCLEOTIDE SEQUENCE [LARGE SCALE GENOMIC DNA]</scope>
    <source>
        <strain evidence="5 6">H1</strain>
    </source>
</reference>
<dbReference type="InterPro" id="IPR016160">
    <property type="entry name" value="Ald_DH_CS_CYS"/>
</dbReference>
<keyword evidence="1 3" id="KW-0560">Oxidoreductase</keyword>
<dbReference type="SUPFAM" id="SSF53720">
    <property type="entry name" value="ALDH-like"/>
    <property type="match status" value="1"/>
</dbReference>
<evidence type="ECO:0000313" key="6">
    <source>
        <dbReference type="Proteomes" id="UP001209681"/>
    </source>
</evidence>
<dbReference type="InterPro" id="IPR016163">
    <property type="entry name" value="Ald_DH_C"/>
</dbReference>
<dbReference type="InterPro" id="IPR016161">
    <property type="entry name" value="Ald_DH/histidinol_DH"/>
</dbReference>
<dbReference type="PROSITE" id="PS00070">
    <property type="entry name" value="ALDEHYDE_DEHYDR_CYS"/>
    <property type="match status" value="1"/>
</dbReference>
<organism evidence="5 6">
    <name type="scientific">Desulfobotulus pelophilus</name>
    <dbReference type="NCBI Taxonomy" id="2823377"/>
    <lineage>
        <taxon>Bacteria</taxon>
        <taxon>Pseudomonadati</taxon>
        <taxon>Thermodesulfobacteriota</taxon>
        <taxon>Desulfobacteria</taxon>
        <taxon>Desulfobacterales</taxon>
        <taxon>Desulfobacteraceae</taxon>
        <taxon>Desulfobotulus</taxon>
    </lineage>
</organism>
<comment type="caution">
    <text evidence="5">The sequence shown here is derived from an EMBL/GenBank/DDBJ whole genome shotgun (WGS) entry which is preliminary data.</text>
</comment>
<dbReference type="InterPro" id="IPR029510">
    <property type="entry name" value="Ald_DH_CS_GLU"/>
</dbReference>
<dbReference type="Gene3D" id="3.40.605.10">
    <property type="entry name" value="Aldehyde Dehydrogenase, Chain A, domain 1"/>
    <property type="match status" value="1"/>
</dbReference>
<dbReference type="RefSeq" id="WP_265423917.1">
    <property type="nucleotide sequence ID" value="NZ_JAPFPW010000002.1"/>
</dbReference>
<dbReference type="InterPro" id="IPR015590">
    <property type="entry name" value="Aldehyde_DH_dom"/>
</dbReference>
<dbReference type="Proteomes" id="UP001209681">
    <property type="component" value="Unassembled WGS sequence"/>
</dbReference>
<dbReference type="PANTHER" id="PTHR11699">
    <property type="entry name" value="ALDEHYDE DEHYDROGENASE-RELATED"/>
    <property type="match status" value="1"/>
</dbReference>
<dbReference type="Pfam" id="PF00171">
    <property type="entry name" value="Aldedh"/>
    <property type="match status" value="1"/>
</dbReference>
<proteinExistence type="inferred from homology"/>
<evidence type="ECO:0000256" key="3">
    <source>
        <dbReference type="RuleBase" id="RU003345"/>
    </source>
</evidence>
<gene>
    <name evidence="5" type="ORF">OOT00_03565</name>
</gene>
<feature type="domain" description="Aldehyde dehydrogenase" evidence="4">
    <location>
        <begin position="11"/>
        <end position="466"/>
    </location>
</feature>
<evidence type="ECO:0000313" key="5">
    <source>
        <dbReference type="EMBL" id="MCW7753061.1"/>
    </source>
</evidence>
<sequence>MRENRVGGNGHHTECRNPATDEVLGYSPLHSPEEVAGFIRKAEEVHSEWSALPLKRKIVAMKKIRRYMVDHLDDLALSIARDNGKTRMDALATEVFPAIAALGYYCRKAAFFLKDRSVGPSSLLFWNKRSRIRRLPFGVVGVISPWNYPFVIPFSEVVMALLAGNCVVLKAATETQMAGLALKECLDAGGLPEGVFSYVNMGGPDASRAFLEHGVQKLFFTGSVSAGKQVAELAARKLIPVCLELGGNDAMLVCEDADLHRAASGALWAGFQNAGQSCGGVERVYVHKDVYAPFLEILKEKTLRLRVGYDLDHGVDVGCMTTLRQVETVQGHLADALEKGASVFVRAASYSGKDSSRFVTPVVLTEVDHSMKVMREETFGPVLAVMKVQDMDEGVRLANDSTLGLTCSVWSRNGKRAETLARKIFVGVATINDHLMSHGLPETPWGGPGETGGGRTHGQQGFDEMTLPSVLVQDRFAFFARKNLWWYPHGPSVYQGIRGACHFFYGHDLMQRLKGSWGLIRILPRMLKP</sequence>
<evidence type="ECO:0000256" key="2">
    <source>
        <dbReference type="PROSITE-ProRule" id="PRU10007"/>
    </source>
</evidence>
<dbReference type="Gene3D" id="3.40.309.10">
    <property type="entry name" value="Aldehyde Dehydrogenase, Chain A, domain 2"/>
    <property type="match status" value="1"/>
</dbReference>
<evidence type="ECO:0000256" key="1">
    <source>
        <dbReference type="ARBA" id="ARBA00023002"/>
    </source>
</evidence>
<dbReference type="CDD" id="cd07099">
    <property type="entry name" value="ALDH_DDALDH"/>
    <property type="match status" value="1"/>
</dbReference>
<evidence type="ECO:0000259" key="4">
    <source>
        <dbReference type="Pfam" id="PF00171"/>
    </source>
</evidence>
<comment type="similarity">
    <text evidence="3">Belongs to the aldehyde dehydrogenase family.</text>
</comment>
<feature type="active site" evidence="2">
    <location>
        <position position="244"/>
    </location>
</feature>
<dbReference type="PROSITE" id="PS00687">
    <property type="entry name" value="ALDEHYDE_DEHYDR_GLU"/>
    <property type="match status" value="1"/>
</dbReference>
<keyword evidence="6" id="KW-1185">Reference proteome</keyword>
<protein>
    <submittedName>
        <fullName evidence="5">Aldehyde dehydrogenase family protein</fullName>
    </submittedName>
</protein>
<name>A0ABT3N7C4_9BACT</name>
<accession>A0ABT3N7C4</accession>